<evidence type="ECO:0000313" key="2">
    <source>
        <dbReference type="EMBL" id="CRL31379.1"/>
    </source>
</evidence>
<dbReference type="EMBL" id="HG793287">
    <property type="protein sequence ID" value="CRL31379.1"/>
    <property type="molecule type" value="Genomic_DNA"/>
</dbReference>
<accession>A0A0G4PYC6</accession>
<organism evidence="2 3">
    <name type="scientific">Penicillium camemberti (strain FM 013)</name>
    <dbReference type="NCBI Taxonomy" id="1429867"/>
    <lineage>
        <taxon>Eukaryota</taxon>
        <taxon>Fungi</taxon>
        <taxon>Dikarya</taxon>
        <taxon>Ascomycota</taxon>
        <taxon>Pezizomycotina</taxon>
        <taxon>Eurotiomycetes</taxon>
        <taxon>Eurotiomycetidae</taxon>
        <taxon>Eurotiales</taxon>
        <taxon>Aspergillaceae</taxon>
        <taxon>Penicillium</taxon>
    </lineage>
</organism>
<protein>
    <submittedName>
        <fullName evidence="2">Str. FM013</fullName>
    </submittedName>
</protein>
<proteinExistence type="predicted"/>
<sequence length="258" mass="28059">MKLIPSRTTQARTVALGQDDVHIMDPSRKGNEYQAFSIASSTTTISGPSLTPCGSCNPLVLPKDIKSVKGPRISLKASDLSELNAEETVSSGGQGESPAHSEIKAGPTIDVNKKKPSGGFIKQNQVRQSTLGPCNPKARASVIPARLKHRALSCHKVMKLWPRTYRGARKVAAELCKAKLRLLKNHGKDQSDLFSDGEALLHEIASAYPKYNQIIRALPLLVDLVPGELKEKMMAKENMEMLKIGALLVKEWTSGSVR</sequence>
<name>A0A0G4PYC6_PENC3</name>
<evidence type="ECO:0000256" key="1">
    <source>
        <dbReference type="SAM" id="MobiDB-lite"/>
    </source>
</evidence>
<evidence type="ECO:0000313" key="3">
    <source>
        <dbReference type="Proteomes" id="UP000053732"/>
    </source>
</evidence>
<dbReference type="AlphaFoldDB" id="A0A0G4PYC6"/>
<feature type="region of interest" description="Disordered" evidence="1">
    <location>
        <begin position="84"/>
        <end position="119"/>
    </location>
</feature>
<keyword evidence="3" id="KW-1185">Reference proteome</keyword>
<dbReference type="Proteomes" id="UP000053732">
    <property type="component" value="Unassembled WGS sequence"/>
</dbReference>
<gene>
    <name evidence="2" type="ORF">PCAMFM013_S157g000001</name>
</gene>
<reference evidence="2 3" key="1">
    <citation type="journal article" date="2014" name="Nat. Commun.">
        <title>Multiple recent horizontal transfers of a large genomic region in cheese making fungi.</title>
        <authorList>
            <person name="Cheeseman K."/>
            <person name="Ropars J."/>
            <person name="Renault P."/>
            <person name="Dupont J."/>
            <person name="Gouzy J."/>
            <person name="Branca A."/>
            <person name="Abraham A.L."/>
            <person name="Ceppi M."/>
            <person name="Conseiller E."/>
            <person name="Debuchy R."/>
            <person name="Malagnac F."/>
            <person name="Goarin A."/>
            <person name="Silar P."/>
            <person name="Lacoste S."/>
            <person name="Sallet E."/>
            <person name="Bensimon A."/>
            <person name="Giraud T."/>
            <person name="Brygoo Y."/>
        </authorList>
    </citation>
    <scope>NUCLEOTIDE SEQUENCE [LARGE SCALE GENOMIC DNA]</scope>
    <source>
        <strain evidence="3">FM 013</strain>
    </source>
</reference>